<evidence type="ECO:0000313" key="2">
    <source>
        <dbReference type="Proteomes" id="UP000029981"/>
    </source>
</evidence>
<protein>
    <submittedName>
        <fullName evidence="1">Uncharacterized protein</fullName>
    </submittedName>
</protein>
<dbReference type="Gramene" id="KGN51233">
    <property type="protein sequence ID" value="KGN51233"/>
    <property type="gene ID" value="Csa_5G496490"/>
</dbReference>
<accession>A0A0A0KNP3</accession>
<reference evidence="1 2" key="2">
    <citation type="journal article" date="2009" name="PLoS ONE">
        <title>An integrated genetic and cytogenetic map of the cucumber genome.</title>
        <authorList>
            <person name="Ren Y."/>
            <person name="Zhang Z."/>
            <person name="Liu J."/>
            <person name="Staub J.E."/>
            <person name="Han Y."/>
            <person name="Cheng Z."/>
            <person name="Li X."/>
            <person name="Lu J."/>
            <person name="Miao H."/>
            <person name="Kang H."/>
            <person name="Xie B."/>
            <person name="Gu X."/>
            <person name="Wang X."/>
            <person name="Du Y."/>
            <person name="Jin W."/>
            <person name="Huang S."/>
        </authorList>
    </citation>
    <scope>NUCLEOTIDE SEQUENCE [LARGE SCALE GENOMIC DNA]</scope>
    <source>
        <strain evidence="2">cv. 9930</strain>
    </source>
</reference>
<dbReference type="EMBL" id="CM002926">
    <property type="protein sequence ID" value="KGN51233.1"/>
    <property type="molecule type" value="Genomic_DNA"/>
</dbReference>
<organism evidence="1 2">
    <name type="scientific">Cucumis sativus</name>
    <name type="common">Cucumber</name>
    <dbReference type="NCBI Taxonomy" id="3659"/>
    <lineage>
        <taxon>Eukaryota</taxon>
        <taxon>Viridiplantae</taxon>
        <taxon>Streptophyta</taxon>
        <taxon>Embryophyta</taxon>
        <taxon>Tracheophyta</taxon>
        <taxon>Spermatophyta</taxon>
        <taxon>Magnoliopsida</taxon>
        <taxon>eudicotyledons</taxon>
        <taxon>Gunneridae</taxon>
        <taxon>Pentapetalae</taxon>
        <taxon>rosids</taxon>
        <taxon>fabids</taxon>
        <taxon>Cucurbitales</taxon>
        <taxon>Cucurbitaceae</taxon>
        <taxon>Benincaseae</taxon>
        <taxon>Cucumis</taxon>
    </lineage>
</organism>
<reference evidence="1 2" key="3">
    <citation type="journal article" date="2010" name="BMC Genomics">
        <title>Transcriptome sequencing and comparative analysis of cucumber flowers with different sex types.</title>
        <authorList>
            <person name="Guo S."/>
            <person name="Zheng Y."/>
            <person name="Joung J.G."/>
            <person name="Liu S."/>
            <person name="Zhang Z."/>
            <person name="Crasta O.R."/>
            <person name="Sobral B.W."/>
            <person name="Xu Y."/>
            <person name="Huang S."/>
            <person name="Fei Z."/>
        </authorList>
    </citation>
    <scope>NUCLEOTIDE SEQUENCE [LARGE SCALE GENOMIC DNA]</scope>
    <source>
        <strain evidence="2">cv. 9930</strain>
    </source>
</reference>
<dbReference type="AlphaFoldDB" id="A0A0A0KNP3"/>
<reference evidence="1 2" key="4">
    <citation type="journal article" date="2011" name="BMC Genomics">
        <title>RNA-Seq improves annotation of protein-coding genes in the cucumber genome.</title>
        <authorList>
            <person name="Li Z."/>
            <person name="Zhang Z."/>
            <person name="Yan P."/>
            <person name="Huang S."/>
            <person name="Fei Z."/>
            <person name="Lin K."/>
        </authorList>
    </citation>
    <scope>NUCLEOTIDE SEQUENCE [LARGE SCALE GENOMIC DNA]</scope>
    <source>
        <strain evidence="2">cv. 9930</strain>
    </source>
</reference>
<evidence type="ECO:0000313" key="1">
    <source>
        <dbReference type="EMBL" id="KGN51233.1"/>
    </source>
</evidence>
<keyword evidence="2" id="KW-1185">Reference proteome</keyword>
<dbReference type="Proteomes" id="UP000029981">
    <property type="component" value="Chromosome 5"/>
</dbReference>
<name>A0A0A0KNP3_CUCSA</name>
<proteinExistence type="predicted"/>
<sequence length="66" mass="7576">MELNTLTSSDHIFYWEIEKLVGDEGRWFSTMKIEESFTTDPEEDKESGFELPPVSLHILLSNLGVS</sequence>
<reference evidence="1 2" key="1">
    <citation type="journal article" date="2009" name="Nat. Genet.">
        <title>The genome of the cucumber, Cucumis sativus L.</title>
        <authorList>
            <person name="Huang S."/>
            <person name="Li R."/>
            <person name="Zhang Z."/>
            <person name="Li L."/>
            <person name="Gu X."/>
            <person name="Fan W."/>
            <person name="Lucas W.J."/>
            <person name="Wang X."/>
            <person name="Xie B."/>
            <person name="Ni P."/>
            <person name="Ren Y."/>
            <person name="Zhu H."/>
            <person name="Li J."/>
            <person name="Lin K."/>
            <person name="Jin W."/>
            <person name="Fei Z."/>
            <person name="Li G."/>
            <person name="Staub J."/>
            <person name="Kilian A."/>
            <person name="van der Vossen E.A."/>
            <person name="Wu Y."/>
            <person name="Guo J."/>
            <person name="He J."/>
            <person name="Jia Z."/>
            <person name="Ren Y."/>
            <person name="Tian G."/>
            <person name="Lu Y."/>
            <person name="Ruan J."/>
            <person name="Qian W."/>
            <person name="Wang M."/>
            <person name="Huang Q."/>
            <person name="Li B."/>
            <person name="Xuan Z."/>
            <person name="Cao J."/>
            <person name="Asan"/>
            <person name="Wu Z."/>
            <person name="Zhang J."/>
            <person name="Cai Q."/>
            <person name="Bai Y."/>
            <person name="Zhao B."/>
            <person name="Han Y."/>
            <person name="Li Y."/>
            <person name="Li X."/>
            <person name="Wang S."/>
            <person name="Shi Q."/>
            <person name="Liu S."/>
            <person name="Cho W.K."/>
            <person name="Kim J.Y."/>
            <person name="Xu Y."/>
            <person name="Heller-Uszynska K."/>
            <person name="Miao H."/>
            <person name="Cheng Z."/>
            <person name="Zhang S."/>
            <person name="Wu J."/>
            <person name="Yang Y."/>
            <person name="Kang H."/>
            <person name="Li M."/>
            <person name="Liang H."/>
            <person name="Ren X."/>
            <person name="Shi Z."/>
            <person name="Wen M."/>
            <person name="Jian M."/>
            <person name="Yang H."/>
            <person name="Zhang G."/>
            <person name="Yang Z."/>
            <person name="Chen R."/>
            <person name="Liu S."/>
            <person name="Li J."/>
            <person name="Ma L."/>
            <person name="Liu H."/>
            <person name="Zhou Y."/>
            <person name="Zhao J."/>
            <person name="Fang X."/>
            <person name="Li G."/>
            <person name="Fang L."/>
            <person name="Li Y."/>
            <person name="Liu D."/>
            <person name="Zheng H."/>
            <person name="Zhang Y."/>
            <person name="Qin N."/>
            <person name="Li Z."/>
            <person name="Yang G."/>
            <person name="Yang S."/>
            <person name="Bolund L."/>
            <person name="Kristiansen K."/>
            <person name="Zheng H."/>
            <person name="Li S."/>
            <person name="Zhang X."/>
            <person name="Yang H."/>
            <person name="Wang J."/>
            <person name="Sun R."/>
            <person name="Zhang B."/>
            <person name="Jiang S."/>
            <person name="Wang J."/>
            <person name="Du Y."/>
            <person name="Li S."/>
        </authorList>
    </citation>
    <scope>NUCLEOTIDE SEQUENCE [LARGE SCALE GENOMIC DNA]</scope>
    <source>
        <strain evidence="2">cv. 9930</strain>
    </source>
</reference>
<gene>
    <name evidence="1" type="ORF">Csa_5G496490</name>
</gene>